<dbReference type="Proteomes" id="UP000009168">
    <property type="component" value="Unassembled WGS sequence"/>
</dbReference>
<organism evidence="1 2">
    <name type="scientific">Tetrahymena thermophila (strain SB210)</name>
    <dbReference type="NCBI Taxonomy" id="312017"/>
    <lineage>
        <taxon>Eukaryota</taxon>
        <taxon>Sar</taxon>
        <taxon>Alveolata</taxon>
        <taxon>Ciliophora</taxon>
        <taxon>Intramacronucleata</taxon>
        <taxon>Oligohymenophorea</taxon>
        <taxon>Hymenostomatida</taxon>
        <taxon>Tetrahymenina</taxon>
        <taxon>Tetrahymenidae</taxon>
        <taxon>Tetrahymena</taxon>
    </lineage>
</organism>
<protein>
    <submittedName>
        <fullName evidence="1">Uncharacterized protein</fullName>
    </submittedName>
</protein>
<dbReference type="GeneID" id="24440823"/>
<evidence type="ECO:0000313" key="1">
    <source>
        <dbReference type="EMBL" id="EWS74214.1"/>
    </source>
</evidence>
<reference evidence="2" key="1">
    <citation type="journal article" date="2006" name="PLoS Biol.">
        <title>Macronuclear genome sequence of the ciliate Tetrahymena thermophila, a model eukaryote.</title>
        <authorList>
            <person name="Eisen J.A."/>
            <person name="Coyne R.S."/>
            <person name="Wu M."/>
            <person name="Wu D."/>
            <person name="Thiagarajan M."/>
            <person name="Wortman J.R."/>
            <person name="Badger J.H."/>
            <person name="Ren Q."/>
            <person name="Amedeo P."/>
            <person name="Jones K.M."/>
            <person name="Tallon L.J."/>
            <person name="Delcher A.L."/>
            <person name="Salzberg S.L."/>
            <person name="Silva J.C."/>
            <person name="Haas B.J."/>
            <person name="Majoros W.H."/>
            <person name="Farzad M."/>
            <person name="Carlton J.M."/>
            <person name="Smith R.K. Jr."/>
            <person name="Garg J."/>
            <person name="Pearlman R.E."/>
            <person name="Karrer K.M."/>
            <person name="Sun L."/>
            <person name="Manning G."/>
            <person name="Elde N.C."/>
            <person name="Turkewitz A.P."/>
            <person name="Asai D.J."/>
            <person name="Wilkes D.E."/>
            <person name="Wang Y."/>
            <person name="Cai H."/>
            <person name="Collins K."/>
            <person name="Stewart B.A."/>
            <person name="Lee S.R."/>
            <person name="Wilamowska K."/>
            <person name="Weinberg Z."/>
            <person name="Ruzzo W.L."/>
            <person name="Wloga D."/>
            <person name="Gaertig J."/>
            <person name="Frankel J."/>
            <person name="Tsao C.-C."/>
            <person name="Gorovsky M.A."/>
            <person name="Keeling P.J."/>
            <person name="Waller R.F."/>
            <person name="Patron N.J."/>
            <person name="Cherry J.M."/>
            <person name="Stover N.A."/>
            <person name="Krieger C.J."/>
            <person name="del Toro C."/>
            <person name="Ryder H.F."/>
            <person name="Williamson S.C."/>
            <person name="Barbeau R.A."/>
            <person name="Hamilton E.P."/>
            <person name="Orias E."/>
        </authorList>
    </citation>
    <scope>NUCLEOTIDE SEQUENCE [LARGE SCALE GENOMIC DNA]</scope>
    <source>
        <strain evidence="2">SB210</strain>
    </source>
</reference>
<keyword evidence="2" id="KW-1185">Reference proteome</keyword>
<accession>W7XJJ6</accession>
<dbReference type="AlphaFoldDB" id="W7XJJ6"/>
<name>W7XJJ6_TETTS</name>
<evidence type="ECO:0000313" key="2">
    <source>
        <dbReference type="Proteomes" id="UP000009168"/>
    </source>
</evidence>
<dbReference type="RefSeq" id="XP_012653242.1">
    <property type="nucleotide sequence ID" value="XM_012797788.1"/>
</dbReference>
<dbReference type="InParanoid" id="W7XJJ6"/>
<proteinExistence type="predicted"/>
<dbReference type="KEGG" id="tet:TTHERM_000826771"/>
<dbReference type="EMBL" id="GG662692">
    <property type="protein sequence ID" value="EWS74214.1"/>
    <property type="molecule type" value="Genomic_DNA"/>
</dbReference>
<gene>
    <name evidence="1" type="ORF">TTHERM_000826771</name>
</gene>
<sequence>MKNLGQIIPLIDIQGPLQVIFYKILNNAFQYGDFSSYNYLFDYKQNVTNLLYDFDNNILIGVTGTLKQINSINIPGDNQLFTYQTGSQFSKNAFFFYQEKNILLLVDQTPIMYFYNYLTKNITLYQIEVQNTQGILIDKYKNIIFLYSDFYISAFEYSSMQFIETFTQPYELTPIQSVFLDTNLSLLTALTLNKVLTFDLTEVLYASEVNLPQYQNIQTLNLNREYQVYYNIVNLSLNLYINAKLIDTLLFEPSIYNVYPYLTQLIKINDNSFIYIQFENLNLIQFDQEKQKLILVKKIQLSNLPDNFFYDKIQNQVLILYENSYQLTSLSLEILNCAEVNLANFNGGDVSQSFIYYQYIIIPSTYRIYTFDFIQQKQEQIVFQNSLKIQFVFKLQVKLFQNYSNQWWNITYEYEDRYNTNDSQQQLLICVIAKENNIFKVFIAQLDTQEIKYNYSIQDSKITNAVNDPFRQLIFLVNNQGQTLIFNYSLKLIIIKQNSCLKQTKISFDSYFIYSICPNDIVIYNGLSFQQQYPTIKSGLKEVTNIVNIQYDNLFIITQKLNSLLVKLSFDSQYELIQIIDQEGMQLSKVELNKGSDNNIFLEILFSSYRNIVYQIIPLSKKQSCNLEIIQQNRPLENLYFQVELSKSLNTLSIIYLKY</sequence>